<gene>
    <name evidence="2" type="ORF">K435DRAFT_351935</name>
</gene>
<accession>A0A4S8MJ02</accession>
<keyword evidence="3" id="KW-1185">Reference proteome</keyword>
<evidence type="ECO:0000313" key="3">
    <source>
        <dbReference type="Proteomes" id="UP000297245"/>
    </source>
</evidence>
<name>A0A4S8MJ02_DENBC</name>
<organism evidence="2 3">
    <name type="scientific">Dendrothele bispora (strain CBS 962.96)</name>
    <dbReference type="NCBI Taxonomy" id="1314807"/>
    <lineage>
        <taxon>Eukaryota</taxon>
        <taxon>Fungi</taxon>
        <taxon>Dikarya</taxon>
        <taxon>Basidiomycota</taxon>
        <taxon>Agaricomycotina</taxon>
        <taxon>Agaricomycetes</taxon>
        <taxon>Agaricomycetidae</taxon>
        <taxon>Agaricales</taxon>
        <taxon>Agaricales incertae sedis</taxon>
        <taxon>Dendrothele</taxon>
    </lineage>
</organism>
<keyword evidence="1" id="KW-0812">Transmembrane</keyword>
<feature type="transmembrane region" description="Helical" evidence="1">
    <location>
        <begin position="95"/>
        <end position="112"/>
    </location>
</feature>
<reference evidence="2 3" key="1">
    <citation type="journal article" date="2019" name="Nat. Ecol. Evol.">
        <title>Megaphylogeny resolves global patterns of mushroom evolution.</title>
        <authorList>
            <person name="Varga T."/>
            <person name="Krizsan K."/>
            <person name="Foldi C."/>
            <person name="Dima B."/>
            <person name="Sanchez-Garcia M."/>
            <person name="Sanchez-Ramirez S."/>
            <person name="Szollosi G.J."/>
            <person name="Szarkandi J.G."/>
            <person name="Papp V."/>
            <person name="Albert L."/>
            <person name="Andreopoulos W."/>
            <person name="Angelini C."/>
            <person name="Antonin V."/>
            <person name="Barry K.W."/>
            <person name="Bougher N.L."/>
            <person name="Buchanan P."/>
            <person name="Buyck B."/>
            <person name="Bense V."/>
            <person name="Catcheside P."/>
            <person name="Chovatia M."/>
            <person name="Cooper J."/>
            <person name="Damon W."/>
            <person name="Desjardin D."/>
            <person name="Finy P."/>
            <person name="Geml J."/>
            <person name="Haridas S."/>
            <person name="Hughes K."/>
            <person name="Justo A."/>
            <person name="Karasinski D."/>
            <person name="Kautmanova I."/>
            <person name="Kiss B."/>
            <person name="Kocsube S."/>
            <person name="Kotiranta H."/>
            <person name="LaButti K.M."/>
            <person name="Lechner B.E."/>
            <person name="Liimatainen K."/>
            <person name="Lipzen A."/>
            <person name="Lukacs Z."/>
            <person name="Mihaltcheva S."/>
            <person name="Morgado L.N."/>
            <person name="Niskanen T."/>
            <person name="Noordeloos M.E."/>
            <person name="Ohm R.A."/>
            <person name="Ortiz-Santana B."/>
            <person name="Ovrebo C."/>
            <person name="Racz N."/>
            <person name="Riley R."/>
            <person name="Savchenko A."/>
            <person name="Shiryaev A."/>
            <person name="Soop K."/>
            <person name="Spirin V."/>
            <person name="Szebenyi C."/>
            <person name="Tomsovsky M."/>
            <person name="Tulloss R.E."/>
            <person name="Uehling J."/>
            <person name="Grigoriev I.V."/>
            <person name="Vagvolgyi C."/>
            <person name="Papp T."/>
            <person name="Martin F.M."/>
            <person name="Miettinen O."/>
            <person name="Hibbett D.S."/>
            <person name="Nagy L.G."/>
        </authorList>
    </citation>
    <scope>NUCLEOTIDE SEQUENCE [LARGE SCALE GENOMIC DNA]</scope>
    <source>
        <strain evidence="2 3">CBS 962.96</strain>
    </source>
</reference>
<protein>
    <submittedName>
        <fullName evidence="2">Uncharacterized protein</fullName>
    </submittedName>
</protein>
<proteinExistence type="predicted"/>
<evidence type="ECO:0000313" key="2">
    <source>
        <dbReference type="EMBL" id="THV02379.1"/>
    </source>
</evidence>
<dbReference type="Proteomes" id="UP000297245">
    <property type="component" value="Unassembled WGS sequence"/>
</dbReference>
<keyword evidence="1" id="KW-0472">Membrane</keyword>
<feature type="transmembrane region" description="Helical" evidence="1">
    <location>
        <begin position="118"/>
        <end position="136"/>
    </location>
</feature>
<sequence>MLSSFHALTDHGQSHAVINRDKGLALPLVPFPLSCSLYYFNSIHAYFPSSLIQLFSVAYNTSPAYAVSTASVFHCILHRIPTLSFSFSRFPSSRFVVAFSLFIRFILIHPFALPHIFFPSPVMFSSIPLSLIYLCLRSV</sequence>
<dbReference type="EMBL" id="ML179077">
    <property type="protein sequence ID" value="THV02379.1"/>
    <property type="molecule type" value="Genomic_DNA"/>
</dbReference>
<keyword evidence="1" id="KW-1133">Transmembrane helix</keyword>
<dbReference type="AlphaFoldDB" id="A0A4S8MJ02"/>
<evidence type="ECO:0000256" key="1">
    <source>
        <dbReference type="SAM" id="Phobius"/>
    </source>
</evidence>